<dbReference type="AlphaFoldDB" id="A0A836FK08"/>
<comment type="caution">
    <text evidence="2">The sequence shown here is derived from an EMBL/GenBank/DDBJ whole genome shotgun (WGS) entry which is preliminary data.</text>
</comment>
<dbReference type="InterPro" id="IPR016155">
    <property type="entry name" value="Mopterin_synth/thiamin_S_b"/>
</dbReference>
<keyword evidence="1" id="KW-0547">Nucleotide-binding</keyword>
<gene>
    <name evidence="2" type="primary">Mocs2_0</name>
    <name evidence="2" type="ORF">G6Z76_0002310</name>
</gene>
<dbReference type="SUPFAM" id="SSF54285">
    <property type="entry name" value="MoaD/ThiS"/>
    <property type="match status" value="1"/>
</dbReference>
<evidence type="ECO:0000256" key="1">
    <source>
        <dbReference type="ARBA" id="ARBA00022741"/>
    </source>
</evidence>
<dbReference type="GO" id="GO:0006777">
    <property type="term" value="P:Mo-molybdopterin cofactor biosynthetic process"/>
    <property type="evidence" value="ECO:0007669"/>
    <property type="project" value="InterPro"/>
</dbReference>
<dbReference type="CDD" id="cd00754">
    <property type="entry name" value="Ubl_MoaD"/>
    <property type="match status" value="1"/>
</dbReference>
<feature type="non-terminal residue" evidence="2">
    <location>
        <position position="111"/>
    </location>
</feature>
<organism evidence="2 3">
    <name type="scientific">Acromyrmex charruanus</name>
    <dbReference type="NCBI Taxonomy" id="2715315"/>
    <lineage>
        <taxon>Eukaryota</taxon>
        <taxon>Metazoa</taxon>
        <taxon>Ecdysozoa</taxon>
        <taxon>Arthropoda</taxon>
        <taxon>Hexapoda</taxon>
        <taxon>Insecta</taxon>
        <taxon>Pterygota</taxon>
        <taxon>Neoptera</taxon>
        <taxon>Endopterygota</taxon>
        <taxon>Hymenoptera</taxon>
        <taxon>Apocrita</taxon>
        <taxon>Aculeata</taxon>
        <taxon>Formicoidea</taxon>
        <taxon>Formicidae</taxon>
        <taxon>Myrmicinae</taxon>
        <taxon>Acromyrmex</taxon>
    </lineage>
</organism>
<dbReference type="GO" id="GO:1990133">
    <property type="term" value="C:molybdopterin adenylyltransferase complex"/>
    <property type="evidence" value="ECO:0007669"/>
    <property type="project" value="TreeGrafter"/>
</dbReference>
<keyword evidence="3" id="KW-1185">Reference proteome</keyword>
<dbReference type="Proteomes" id="UP000669903">
    <property type="component" value="Unassembled WGS sequence"/>
</dbReference>
<dbReference type="Gene3D" id="3.10.20.30">
    <property type="match status" value="1"/>
</dbReference>
<dbReference type="InterPro" id="IPR012675">
    <property type="entry name" value="Beta-grasp_dom_sf"/>
</dbReference>
<evidence type="ECO:0000313" key="2">
    <source>
        <dbReference type="EMBL" id="KAG5336571.1"/>
    </source>
</evidence>
<name>A0A836FK08_9HYME</name>
<dbReference type="PANTHER" id="PTHR33359:SF1">
    <property type="entry name" value="MOLYBDOPTERIN SYNTHASE SULFUR CARRIER SUBUNIT"/>
    <property type="match status" value="1"/>
</dbReference>
<proteinExistence type="predicted"/>
<dbReference type="InterPro" id="IPR044672">
    <property type="entry name" value="MOCS2A"/>
</dbReference>
<dbReference type="UniPathway" id="UPA00344"/>
<dbReference type="EMBL" id="JAANIC010004024">
    <property type="protein sequence ID" value="KAG5336571.1"/>
    <property type="molecule type" value="Genomic_DNA"/>
</dbReference>
<feature type="non-terminal residue" evidence="2">
    <location>
        <position position="1"/>
    </location>
</feature>
<dbReference type="GO" id="GO:0000166">
    <property type="term" value="F:nucleotide binding"/>
    <property type="evidence" value="ECO:0007669"/>
    <property type="project" value="UniProtKB-KW"/>
</dbReference>
<reference evidence="2" key="1">
    <citation type="submission" date="2020-03" db="EMBL/GenBank/DDBJ databases">
        <title>Relaxed selection underlies rapid genomic changes in the transitions from sociality to social parasitism in ants.</title>
        <authorList>
            <person name="Bi X."/>
        </authorList>
    </citation>
    <scope>NUCLEOTIDE SEQUENCE</scope>
    <source>
        <strain evidence="2">BGI-DK2014a</strain>
        <tissue evidence="2">Whole body</tissue>
    </source>
</reference>
<dbReference type="InterPro" id="IPR003749">
    <property type="entry name" value="ThiS/MoaD-like"/>
</dbReference>
<protein>
    <submittedName>
        <fullName evidence="2">MOC2A synthase</fullName>
    </submittedName>
</protein>
<accession>A0A836FK08</accession>
<dbReference type="PANTHER" id="PTHR33359">
    <property type="entry name" value="MOLYBDOPTERIN SYNTHASE SULFUR CARRIER SUBUNIT"/>
    <property type="match status" value="1"/>
</dbReference>
<dbReference type="Pfam" id="PF02597">
    <property type="entry name" value="ThiS"/>
    <property type="match status" value="1"/>
</dbReference>
<sequence length="111" mass="12603">MDKTEIQATILFFAKARELVGCKECKLSIQKKLSSADLFDKIVHAFELESIRNQIILAVNDEFVVPNSILILSENDKIAVIPPLSGGLFNNKLNYKFILLFSYLYFICNIS</sequence>
<evidence type="ECO:0000313" key="3">
    <source>
        <dbReference type="Proteomes" id="UP000669903"/>
    </source>
</evidence>